<evidence type="ECO:0000259" key="8">
    <source>
        <dbReference type="PROSITE" id="PS51192"/>
    </source>
</evidence>
<evidence type="ECO:0000256" key="6">
    <source>
        <dbReference type="RuleBase" id="RU365068"/>
    </source>
</evidence>
<feature type="domain" description="Helicase ATP-binding" evidence="8">
    <location>
        <begin position="164"/>
        <end position="348"/>
    </location>
</feature>
<gene>
    <name evidence="10" type="ORF">PCAL00307_LOCUS4278</name>
    <name evidence="11" type="ORF">PECAL_2P31860</name>
</gene>
<dbReference type="SMART" id="SM01178">
    <property type="entry name" value="DUF4217"/>
    <property type="match status" value="1"/>
</dbReference>
<evidence type="ECO:0000256" key="4">
    <source>
        <dbReference type="ARBA" id="ARBA00022840"/>
    </source>
</evidence>
<feature type="compositionally biased region" description="Low complexity" evidence="7">
    <location>
        <begin position="11"/>
        <end position="20"/>
    </location>
</feature>
<dbReference type="InterPro" id="IPR001650">
    <property type="entry name" value="Helicase_C-like"/>
</dbReference>
<dbReference type="GO" id="GO:0003724">
    <property type="term" value="F:RNA helicase activity"/>
    <property type="evidence" value="ECO:0007669"/>
    <property type="project" value="UniProtKB-EC"/>
</dbReference>
<dbReference type="EMBL" id="HBIW01005217">
    <property type="protein sequence ID" value="CAE0688844.1"/>
    <property type="molecule type" value="Transcribed_RNA"/>
</dbReference>
<dbReference type="Gene3D" id="3.40.50.300">
    <property type="entry name" value="P-loop containing nucleotide triphosphate hydrolases"/>
    <property type="match status" value="2"/>
</dbReference>
<keyword evidence="5 6" id="KW-0694">RNA-binding</keyword>
<comment type="domain">
    <text evidence="6">The Q motif is unique to and characteristic of the DEAD box family of RNA helicases and controls ATP binding and hydrolysis.</text>
</comment>
<dbReference type="SMART" id="SM00487">
    <property type="entry name" value="DEXDc"/>
    <property type="match status" value="1"/>
</dbReference>
<sequence length="681" mass="73173">MADDSFTLHLTASAPAGTKPTKAKPRTTKKERRKVAAKRHAAKARPQLKIKQGVVVARPAPPPPPEAAPPQPRRAPPARPQTTFGTRRESARVPAAQYGAFHLSADELARPRPAAVRPVAVQTTDDGEGFAALGVGAALEEVCGEERPRGLGLKRPTQVQKLACAVLLERRDALVVAPTGSGKTLAYALPVVADLMRLDPEVSRGDGTVALVVAPTRELGVQISEVFDALTRRVAAGRLVAGAITGGEKRKAEKARLRKGVPVLVATPGRLLDHLRSTACLTYRRLAWVVLDEVDRLLDLGFGPQVGDIMKKLTNGAARRPSKVLVTATVTAQLKDLAQTHLHAGFATVEAAKDEDAQESRIATPATLSQAHAIVTLKLRPAALCAMLRESRQKTLIFVATCASCQFHAQAFARDEMRARWGGLRRRVGALHGRLDKESRRGAYDEFCRHGAAVLFATDVAARGLDFAAAQVDRVIHLDAPRDAASYVHRSGRAARAGRDGSSVLLLLPSERPLLDALRLRLRAGDPTRAAVASSSFGESDARATTKTLEQVVDDDDDLKTLARDAFAAQLRAYAGGTRDVADAAERELLTQAFHVRKLHLGHCARAFGLKETPAEISRQQKKARESSGKRSRAEEVKRGSKATRQKKRQALGVAGRRTQARSVGSTARHLRAAAVSEFGA</sequence>
<dbReference type="GO" id="GO:0016787">
    <property type="term" value="F:hydrolase activity"/>
    <property type="evidence" value="ECO:0007669"/>
    <property type="project" value="UniProtKB-KW"/>
</dbReference>
<dbReference type="InterPro" id="IPR027417">
    <property type="entry name" value="P-loop_NTPase"/>
</dbReference>
<dbReference type="PROSITE" id="PS51192">
    <property type="entry name" value="HELICASE_ATP_BIND_1"/>
    <property type="match status" value="1"/>
</dbReference>
<dbReference type="SMART" id="SM00490">
    <property type="entry name" value="HELICc"/>
    <property type="match status" value="1"/>
</dbReference>
<dbReference type="EC" id="3.6.4.13" evidence="6"/>
<dbReference type="SUPFAM" id="SSF52540">
    <property type="entry name" value="P-loop containing nucleoside triphosphate hydrolases"/>
    <property type="match status" value="1"/>
</dbReference>
<evidence type="ECO:0000313" key="12">
    <source>
        <dbReference type="Proteomes" id="UP000789595"/>
    </source>
</evidence>
<protein>
    <recommendedName>
        <fullName evidence="6">ATP-dependent RNA helicase</fullName>
        <ecNumber evidence="6">3.6.4.13</ecNumber>
    </recommendedName>
</protein>
<keyword evidence="4 6" id="KW-0067">ATP-binding</keyword>
<dbReference type="PANTHER" id="PTHR24031">
    <property type="entry name" value="RNA HELICASE"/>
    <property type="match status" value="1"/>
</dbReference>
<dbReference type="OrthoDB" id="422663at2759"/>
<evidence type="ECO:0000313" key="10">
    <source>
        <dbReference type="EMBL" id="CAE0688844.1"/>
    </source>
</evidence>
<dbReference type="InterPro" id="IPR011545">
    <property type="entry name" value="DEAD/DEAH_box_helicase_dom"/>
</dbReference>
<feature type="domain" description="Helicase C-terminal" evidence="9">
    <location>
        <begin position="383"/>
        <end position="536"/>
    </location>
</feature>
<feature type="compositionally biased region" description="Basic residues" evidence="7">
    <location>
        <begin position="21"/>
        <end position="48"/>
    </location>
</feature>
<reference evidence="11" key="2">
    <citation type="submission" date="2021-11" db="EMBL/GenBank/DDBJ databases">
        <authorList>
            <consortium name="Genoscope - CEA"/>
            <person name="William W."/>
        </authorList>
    </citation>
    <scope>NUCLEOTIDE SEQUENCE</scope>
</reference>
<evidence type="ECO:0000256" key="1">
    <source>
        <dbReference type="ARBA" id="ARBA00022741"/>
    </source>
</evidence>
<keyword evidence="3 6" id="KW-0347">Helicase</keyword>
<dbReference type="AlphaFoldDB" id="A0A7S3ZNG4"/>
<dbReference type="CDD" id="cd18787">
    <property type="entry name" value="SF2_C_DEAD"/>
    <property type="match status" value="1"/>
</dbReference>
<evidence type="ECO:0000313" key="11">
    <source>
        <dbReference type="EMBL" id="CAH0370036.1"/>
    </source>
</evidence>
<dbReference type="Proteomes" id="UP000789595">
    <property type="component" value="Unassembled WGS sequence"/>
</dbReference>
<name>A0A7S3ZNG4_9STRA</name>
<comment type="function">
    <text evidence="6">RNA helicase.</text>
</comment>
<dbReference type="Pfam" id="PF00270">
    <property type="entry name" value="DEAD"/>
    <property type="match status" value="1"/>
</dbReference>
<comment type="similarity">
    <text evidence="6">Belongs to the DEAD box helicase family.</text>
</comment>
<dbReference type="GO" id="GO:0003723">
    <property type="term" value="F:RNA binding"/>
    <property type="evidence" value="ECO:0007669"/>
    <property type="project" value="UniProtKB-UniRule"/>
</dbReference>
<organism evidence="10">
    <name type="scientific">Pelagomonas calceolata</name>
    <dbReference type="NCBI Taxonomy" id="35677"/>
    <lineage>
        <taxon>Eukaryota</taxon>
        <taxon>Sar</taxon>
        <taxon>Stramenopiles</taxon>
        <taxon>Ochrophyta</taxon>
        <taxon>Pelagophyceae</taxon>
        <taxon>Pelagomonadales</taxon>
        <taxon>Pelagomonadaceae</taxon>
        <taxon>Pelagomonas</taxon>
    </lineage>
</organism>
<feature type="compositionally biased region" description="Basic and acidic residues" evidence="7">
    <location>
        <begin position="623"/>
        <end position="639"/>
    </location>
</feature>
<feature type="compositionally biased region" description="Pro residues" evidence="7">
    <location>
        <begin position="59"/>
        <end position="79"/>
    </location>
</feature>
<keyword evidence="1 6" id="KW-0547">Nucleotide-binding</keyword>
<dbReference type="Pfam" id="PF00271">
    <property type="entry name" value="Helicase_C"/>
    <property type="match status" value="1"/>
</dbReference>
<evidence type="ECO:0000256" key="7">
    <source>
        <dbReference type="SAM" id="MobiDB-lite"/>
    </source>
</evidence>
<evidence type="ECO:0000256" key="2">
    <source>
        <dbReference type="ARBA" id="ARBA00022801"/>
    </source>
</evidence>
<dbReference type="InterPro" id="IPR025313">
    <property type="entry name" value="SPB4-like_CTE"/>
</dbReference>
<evidence type="ECO:0000256" key="5">
    <source>
        <dbReference type="ARBA" id="ARBA00022884"/>
    </source>
</evidence>
<feature type="region of interest" description="Disordered" evidence="7">
    <location>
        <begin position="1"/>
        <end position="91"/>
    </location>
</feature>
<dbReference type="PROSITE" id="PS51194">
    <property type="entry name" value="HELICASE_CTER"/>
    <property type="match status" value="1"/>
</dbReference>
<dbReference type="EMBL" id="CAKKNE010000002">
    <property type="protein sequence ID" value="CAH0370036.1"/>
    <property type="molecule type" value="Genomic_DNA"/>
</dbReference>
<dbReference type="InterPro" id="IPR014001">
    <property type="entry name" value="Helicase_ATP-bd"/>
</dbReference>
<accession>A0A7S3ZNG4</accession>
<proteinExistence type="inferred from homology"/>
<keyword evidence="2 6" id="KW-0378">Hydrolase</keyword>
<feature type="compositionally biased region" description="Basic residues" evidence="7">
    <location>
        <begin position="640"/>
        <end position="650"/>
    </location>
</feature>
<evidence type="ECO:0000259" key="9">
    <source>
        <dbReference type="PROSITE" id="PS51194"/>
    </source>
</evidence>
<feature type="region of interest" description="Disordered" evidence="7">
    <location>
        <begin position="615"/>
        <end position="669"/>
    </location>
</feature>
<comment type="catalytic activity">
    <reaction evidence="6">
        <text>ATP + H2O = ADP + phosphate + H(+)</text>
        <dbReference type="Rhea" id="RHEA:13065"/>
        <dbReference type="ChEBI" id="CHEBI:15377"/>
        <dbReference type="ChEBI" id="CHEBI:15378"/>
        <dbReference type="ChEBI" id="CHEBI:30616"/>
        <dbReference type="ChEBI" id="CHEBI:43474"/>
        <dbReference type="ChEBI" id="CHEBI:456216"/>
        <dbReference type="EC" id="3.6.4.13"/>
    </reaction>
</comment>
<evidence type="ECO:0000256" key="3">
    <source>
        <dbReference type="ARBA" id="ARBA00022806"/>
    </source>
</evidence>
<reference evidence="10" key="1">
    <citation type="submission" date="2021-01" db="EMBL/GenBank/DDBJ databases">
        <authorList>
            <person name="Corre E."/>
            <person name="Pelletier E."/>
            <person name="Niang G."/>
            <person name="Scheremetjew M."/>
            <person name="Finn R."/>
            <person name="Kale V."/>
            <person name="Holt S."/>
            <person name="Cochrane G."/>
            <person name="Meng A."/>
            <person name="Brown T."/>
            <person name="Cohen L."/>
        </authorList>
    </citation>
    <scope>NUCLEOTIDE SEQUENCE</scope>
    <source>
        <strain evidence="10">CCMP1756</strain>
    </source>
</reference>
<dbReference type="GO" id="GO:0005524">
    <property type="term" value="F:ATP binding"/>
    <property type="evidence" value="ECO:0007669"/>
    <property type="project" value="UniProtKB-UniRule"/>
</dbReference>
<keyword evidence="12" id="KW-1185">Reference proteome</keyword>